<proteinExistence type="predicted"/>
<evidence type="ECO:0000313" key="7">
    <source>
        <dbReference type="EMBL" id="KAL0479980.1"/>
    </source>
</evidence>
<dbReference type="Pfam" id="PF00169">
    <property type="entry name" value="PH"/>
    <property type="match status" value="1"/>
</dbReference>
<dbReference type="PANTHER" id="PTHR22988">
    <property type="entry name" value="MYOTONIC DYSTROPHY S/T KINASE-RELATED"/>
    <property type="match status" value="1"/>
</dbReference>
<dbReference type="SMART" id="SM00233">
    <property type="entry name" value="PH"/>
    <property type="match status" value="1"/>
</dbReference>
<organism evidence="7 8">
    <name type="scientific">Acrasis kona</name>
    <dbReference type="NCBI Taxonomy" id="1008807"/>
    <lineage>
        <taxon>Eukaryota</taxon>
        <taxon>Discoba</taxon>
        <taxon>Heterolobosea</taxon>
        <taxon>Tetramitia</taxon>
        <taxon>Eutetramitia</taxon>
        <taxon>Acrasidae</taxon>
        <taxon>Acrasis</taxon>
    </lineage>
</organism>
<feature type="coiled-coil region" evidence="4">
    <location>
        <begin position="148"/>
        <end position="281"/>
    </location>
</feature>
<dbReference type="GO" id="GO:0004674">
    <property type="term" value="F:protein serine/threonine kinase activity"/>
    <property type="evidence" value="ECO:0007669"/>
    <property type="project" value="UniProtKB-EC"/>
</dbReference>
<evidence type="ECO:0000256" key="2">
    <source>
        <dbReference type="ARBA" id="ARBA00047899"/>
    </source>
</evidence>
<protein>
    <recommendedName>
        <fullName evidence="6">PH domain-containing protein</fullName>
    </recommendedName>
</protein>
<keyword evidence="1" id="KW-0597">Phosphoprotein</keyword>
<comment type="catalytic activity">
    <reaction evidence="3">
        <text>L-seryl-[protein] + ATP = O-phospho-L-seryl-[protein] + ADP + H(+)</text>
        <dbReference type="Rhea" id="RHEA:17989"/>
        <dbReference type="Rhea" id="RHEA-COMP:9863"/>
        <dbReference type="Rhea" id="RHEA-COMP:11604"/>
        <dbReference type="ChEBI" id="CHEBI:15378"/>
        <dbReference type="ChEBI" id="CHEBI:29999"/>
        <dbReference type="ChEBI" id="CHEBI:30616"/>
        <dbReference type="ChEBI" id="CHEBI:83421"/>
        <dbReference type="ChEBI" id="CHEBI:456216"/>
        <dbReference type="EC" id="2.7.11.1"/>
    </reaction>
</comment>
<dbReference type="GO" id="GO:0005856">
    <property type="term" value="C:cytoskeleton"/>
    <property type="evidence" value="ECO:0007669"/>
    <property type="project" value="TreeGrafter"/>
</dbReference>
<feature type="compositionally biased region" description="Low complexity" evidence="5">
    <location>
        <begin position="390"/>
        <end position="419"/>
    </location>
</feature>
<dbReference type="GO" id="GO:0031032">
    <property type="term" value="P:actomyosin structure organization"/>
    <property type="evidence" value="ECO:0007669"/>
    <property type="project" value="TreeGrafter"/>
</dbReference>
<evidence type="ECO:0000313" key="8">
    <source>
        <dbReference type="Proteomes" id="UP001431209"/>
    </source>
</evidence>
<sequence length="698" mass="78159">MKDYTDKIEQLTLQADQHKSNHSQLEQSQSLLSQQLQQSQQEASAKQSSLIDQINTLKENITQLEQSQIIKQAQAQDRIQALQDELQQSFAQISHIKSDNNQQIQQVHQSQLEQLKSQSIKDRESYQQEKNQWIQQSSQITTQHQQELQQLRDDHVQLTSHKDQLLNDATNSIGELTTKVNDLNDRIKQYQSQINQQSTTIQDQSSQITTLTSQNESLANQLSLTESQHASMCNDFKIELDQINQDKQHIQERVILIDQQKDQLEARLNQVSAELTRINDSHMLGQREVANMRELLESTVADQRALLESNQLQKNELEQSKLLVQQLQSQHDGDELKIQNLQQELKQSSIDHQQALSDRDVQANELKQLNEKHLMELITIRDELKKAQQASSSSSTSPTTAIISSPTNTVTNRPRTRGTIRAQTPPPPSLFAQQSPYLNVLPSTGNQRQSIRMINAGGAGIKNRIAAIQTSVQESNQTRTSKPRGSIMMLRRQHSPSGAVGDANVPLQDQINSNNATTTIKSNQDTRRHRMSIRGGQSPIQATSPQITVSSDYLNASAGTTRRGSVLIRNPSSNTTATTTTTTTSAPTIALNKSQTVIKSGLLIKEGGMKFASWQKKHIALVKDDVDGRCKLVVSLTADSAPQEEFDLTGCSVALAPEKQNGTNRFFCFKVTCADGKVVHLNAAMAEDRQDWMQKICP</sequence>
<keyword evidence="8" id="KW-1185">Reference proteome</keyword>
<dbReference type="CDD" id="cd00821">
    <property type="entry name" value="PH"/>
    <property type="match status" value="1"/>
</dbReference>
<evidence type="ECO:0000259" key="6">
    <source>
        <dbReference type="PROSITE" id="PS50003"/>
    </source>
</evidence>
<feature type="region of interest" description="Disordered" evidence="5">
    <location>
        <begin position="388"/>
        <end position="434"/>
    </location>
</feature>
<feature type="domain" description="PH" evidence="6">
    <location>
        <begin position="596"/>
        <end position="698"/>
    </location>
</feature>
<dbReference type="Gene3D" id="2.30.29.30">
    <property type="entry name" value="Pleckstrin-homology domain (PH domain)/Phosphotyrosine-binding domain (PTB)"/>
    <property type="match status" value="1"/>
</dbReference>
<reference evidence="7 8" key="1">
    <citation type="submission" date="2024-03" db="EMBL/GenBank/DDBJ databases">
        <title>The Acrasis kona genome and developmental transcriptomes reveal deep origins of eukaryotic multicellular pathways.</title>
        <authorList>
            <person name="Sheikh S."/>
            <person name="Fu C.-J."/>
            <person name="Brown M.W."/>
            <person name="Baldauf S.L."/>
        </authorList>
    </citation>
    <scope>NUCLEOTIDE SEQUENCE [LARGE SCALE GENOMIC DNA]</scope>
    <source>
        <strain evidence="7 8">ATCC MYA-3509</strain>
    </source>
</reference>
<dbReference type="AlphaFoldDB" id="A0AAW2YS67"/>
<name>A0AAW2YS67_9EUKA</name>
<keyword evidence="4" id="KW-0175">Coiled coil</keyword>
<comment type="caution">
    <text evidence="7">The sequence shown here is derived from an EMBL/GenBank/DDBJ whole genome shotgun (WGS) entry which is preliminary data.</text>
</comment>
<dbReference type="InterPro" id="IPR011993">
    <property type="entry name" value="PH-like_dom_sf"/>
</dbReference>
<dbReference type="Proteomes" id="UP001431209">
    <property type="component" value="Unassembled WGS sequence"/>
</dbReference>
<evidence type="ECO:0000256" key="5">
    <source>
        <dbReference type="SAM" id="MobiDB-lite"/>
    </source>
</evidence>
<dbReference type="InterPro" id="IPR001849">
    <property type="entry name" value="PH_domain"/>
</dbReference>
<comment type="catalytic activity">
    <reaction evidence="2">
        <text>L-threonyl-[protein] + ATP = O-phospho-L-threonyl-[protein] + ADP + H(+)</text>
        <dbReference type="Rhea" id="RHEA:46608"/>
        <dbReference type="Rhea" id="RHEA-COMP:11060"/>
        <dbReference type="Rhea" id="RHEA-COMP:11605"/>
        <dbReference type="ChEBI" id="CHEBI:15378"/>
        <dbReference type="ChEBI" id="CHEBI:30013"/>
        <dbReference type="ChEBI" id="CHEBI:30616"/>
        <dbReference type="ChEBI" id="CHEBI:61977"/>
        <dbReference type="ChEBI" id="CHEBI:456216"/>
        <dbReference type="EC" id="2.7.11.1"/>
    </reaction>
</comment>
<dbReference type="PANTHER" id="PTHR22988:SF71">
    <property type="entry name" value="CITRON RHO-INTERACTING KINASE"/>
    <property type="match status" value="1"/>
</dbReference>
<evidence type="ECO:0000256" key="1">
    <source>
        <dbReference type="ARBA" id="ARBA00022553"/>
    </source>
</evidence>
<feature type="compositionally biased region" description="Low complexity" evidence="5">
    <location>
        <begin position="23"/>
        <end position="38"/>
    </location>
</feature>
<dbReference type="SUPFAM" id="SSF50729">
    <property type="entry name" value="PH domain-like"/>
    <property type="match status" value="1"/>
</dbReference>
<dbReference type="PROSITE" id="PS50003">
    <property type="entry name" value="PH_DOMAIN"/>
    <property type="match status" value="1"/>
</dbReference>
<dbReference type="InterPro" id="IPR050839">
    <property type="entry name" value="Rho-assoc_Ser/Thr_Kinase"/>
</dbReference>
<dbReference type="EMBL" id="JAOPGA020000617">
    <property type="protein sequence ID" value="KAL0479980.1"/>
    <property type="molecule type" value="Genomic_DNA"/>
</dbReference>
<gene>
    <name evidence="7" type="ORF">AKO1_007324</name>
</gene>
<feature type="region of interest" description="Disordered" evidence="5">
    <location>
        <begin position="15"/>
        <end position="38"/>
    </location>
</feature>
<evidence type="ECO:0000256" key="4">
    <source>
        <dbReference type="SAM" id="Coils"/>
    </source>
</evidence>
<evidence type="ECO:0000256" key="3">
    <source>
        <dbReference type="ARBA" id="ARBA00048679"/>
    </source>
</evidence>
<dbReference type="GO" id="GO:0005737">
    <property type="term" value="C:cytoplasm"/>
    <property type="evidence" value="ECO:0007669"/>
    <property type="project" value="TreeGrafter"/>
</dbReference>
<accession>A0AAW2YS67</accession>